<keyword evidence="6" id="KW-0443">Lipid metabolism</keyword>
<evidence type="ECO:0000256" key="4">
    <source>
        <dbReference type="ARBA" id="ARBA00022801"/>
    </source>
</evidence>
<evidence type="ECO:0000313" key="8">
    <source>
        <dbReference type="EMBL" id="SFS30650.1"/>
    </source>
</evidence>
<evidence type="ECO:0000256" key="5">
    <source>
        <dbReference type="ARBA" id="ARBA00022963"/>
    </source>
</evidence>
<dbReference type="Proteomes" id="UP000182827">
    <property type="component" value="Unassembled WGS sequence"/>
</dbReference>
<dbReference type="GO" id="GO:0004630">
    <property type="term" value="F:phospholipase D activity"/>
    <property type="evidence" value="ECO:0007669"/>
    <property type="project" value="UniProtKB-EC"/>
</dbReference>
<dbReference type="Pfam" id="PF13091">
    <property type="entry name" value="PLDc_2"/>
    <property type="match status" value="1"/>
</dbReference>
<evidence type="ECO:0000256" key="6">
    <source>
        <dbReference type="ARBA" id="ARBA00023098"/>
    </source>
</evidence>
<dbReference type="EC" id="3.1.4.4" evidence="3"/>
<dbReference type="Gene3D" id="3.30.870.10">
    <property type="entry name" value="Endonuclease Chain A"/>
    <property type="match status" value="1"/>
</dbReference>
<dbReference type="SUPFAM" id="SSF56024">
    <property type="entry name" value="Phospholipase D/nuclease"/>
    <property type="match status" value="1"/>
</dbReference>
<evidence type="ECO:0000256" key="3">
    <source>
        <dbReference type="ARBA" id="ARBA00012027"/>
    </source>
</evidence>
<evidence type="ECO:0000256" key="1">
    <source>
        <dbReference type="ARBA" id="ARBA00000798"/>
    </source>
</evidence>
<dbReference type="EMBL" id="FOZU01000001">
    <property type="protein sequence ID" value="SFS30650.1"/>
    <property type="molecule type" value="Genomic_DNA"/>
</dbReference>
<keyword evidence="5" id="KW-0442">Lipid degradation</keyword>
<dbReference type="InterPro" id="IPR001736">
    <property type="entry name" value="PLipase_D/transphosphatidylase"/>
</dbReference>
<feature type="domain" description="PLD phosphodiesterase" evidence="7">
    <location>
        <begin position="209"/>
        <end position="236"/>
    </location>
</feature>
<dbReference type="GO" id="GO:0016042">
    <property type="term" value="P:lipid catabolic process"/>
    <property type="evidence" value="ECO:0007669"/>
    <property type="project" value="UniProtKB-KW"/>
</dbReference>
<comment type="catalytic activity">
    <reaction evidence="1">
        <text>a 1,2-diacyl-sn-glycero-3-phosphocholine + H2O = a 1,2-diacyl-sn-glycero-3-phosphate + choline + H(+)</text>
        <dbReference type="Rhea" id="RHEA:14445"/>
        <dbReference type="ChEBI" id="CHEBI:15354"/>
        <dbReference type="ChEBI" id="CHEBI:15377"/>
        <dbReference type="ChEBI" id="CHEBI:15378"/>
        <dbReference type="ChEBI" id="CHEBI:57643"/>
        <dbReference type="ChEBI" id="CHEBI:58608"/>
        <dbReference type="EC" id="3.1.4.4"/>
    </reaction>
</comment>
<gene>
    <name evidence="8" type="ORF">SAMN05444586_100193</name>
</gene>
<dbReference type="GO" id="GO:0016891">
    <property type="term" value="F:RNA endonuclease activity producing 5'-phosphomonoesters, hydrolytic mechanism"/>
    <property type="evidence" value="ECO:0007669"/>
    <property type="project" value="TreeGrafter"/>
</dbReference>
<evidence type="ECO:0000256" key="2">
    <source>
        <dbReference type="ARBA" id="ARBA00008664"/>
    </source>
</evidence>
<dbReference type="InterPro" id="IPR051406">
    <property type="entry name" value="PLD_domain"/>
</dbReference>
<dbReference type="AlphaFoldDB" id="A0A1I6NS09"/>
<protein>
    <recommendedName>
        <fullName evidence="3">phospholipase D</fullName>
        <ecNumber evidence="3">3.1.4.4</ecNumber>
    </recommendedName>
</protein>
<evidence type="ECO:0000313" key="9">
    <source>
        <dbReference type="Proteomes" id="UP000182827"/>
    </source>
</evidence>
<evidence type="ECO:0000259" key="7">
    <source>
        <dbReference type="PROSITE" id="PS50035"/>
    </source>
</evidence>
<dbReference type="GO" id="GO:0006793">
    <property type="term" value="P:phosphorus metabolic process"/>
    <property type="evidence" value="ECO:0007669"/>
    <property type="project" value="UniProtKB-ARBA"/>
</dbReference>
<dbReference type="PANTHER" id="PTHR43856:SF1">
    <property type="entry name" value="MITOCHONDRIAL CARDIOLIPIN HYDROLASE"/>
    <property type="match status" value="1"/>
</dbReference>
<dbReference type="PROSITE" id="PS50035">
    <property type="entry name" value="PLD"/>
    <property type="match status" value="1"/>
</dbReference>
<keyword evidence="4" id="KW-0378">Hydrolase</keyword>
<name>A0A1I6NS09_9GAMM</name>
<dbReference type="PANTHER" id="PTHR43856">
    <property type="entry name" value="CARDIOLIPIN HYDROLASE"/>
    <property type="match status" value="1"/>
</dbReference>
<accession>A0A1I6NS09</accession>
<proteinExistence type="inferred from homology"/>
<sequence>MKLSPLSIKELVKYINDDEKKFRYRSGPDIVELFNSIGSQDNYLAIRNAGNSFSRPKYTKEKLIEFNGQHILKNIFEQLVDSRICQNNDELVQELNKILKHDGYQLKKNTEYIYKIIGKNIDDPVQLTSHFEDIERQIINNIKAAKFSIWVCVAWITHRDIANELYKQHKNGINIRVIVNDDELTNNNGCDFTKAGIEYHKISPQNASYKNLMHHKFCIIDFKKILMGSFNWTVRANYNYENIEKIESRDKTEEYAARFIKIIQRSKQK</sequence>
<organism evidence="8 9">
    <name type="scientific">Acinetobacter bohemicus</name>
    <dbReference type="NCBI Taxonomy" id="1435036"/>
    <lineage>
        <taxon>Bacteria</taxon>
        <taxon>Pseudomonadati</taxon>
        <taxon>Pseudomonadota</taxon>
        <taxon>Gammaproteobacteria</taxon>
        <taxon>Moraxellales</taxon>
        <taxon>Moraxellaceae</taxon>
        <taxon>Acinetobacter</taxon>
    </lineage>
</organism>
<keyword evidence="9" id="KW-1185">Reference proteome</keyword>
<dbReference type="RefSeq" id="WP_074943091.1">
    <property type="nucleotide sequence ID" value="NZ_FOZU01000001.1"/>
</dbReference>
<reference evidence="9" key="1">
    <citation type="submission" date="2016-10" db="EMBL/GenBank/DDBJ databases">
        <authorList>
            <person name="Varghese N."/>
            <person name="Submissions S."/>
        </authorList>
    </citation>
    <scope>NUCLEOTIDE SEQUENCE [LARGE SCALE GENOMIC DNA]</scope>
    <source>
        <strain evidence="9">ANC 5076</strain>
    </source>
</reference>
<dbReference type="InterPro" id="IPR025202">
    <property type="entry name" value="PLD-like_dom"/>
</dbReference>
<dbReference type="CDD" id="cd09174">
    <property type="entry name" value="PLDc_Nuc_like_unchar2"/>
    <property type="match status" value="1"/>
</dbReference>
<comment type="similarity">
    <text evidence="2">Belongs to the phospholipase D family.</text>
</comment>